<keyword evidence="2" id="KW-0812">Transmembrane</keyword>
<feature type="region of interest" description="Disordered" evidence="1">
    <location>
        <begin position="34"/>
        <end position="56"/>
    </location>
</feature>
<gene>
    <name evidence="3" type="ORF">A2397_02340</name>
</gene>
<evidence type="ECO:0000256" key="1">
    <source>
        <dbReference type="SAM" id="MobiDB-lite"/>
    </source>
</evidence>
<keyword evidence="2" id="KW-0472">Membrane</keyword>
<dbReference type="STRING" id="1797263.A2397_02340"/>
<sequence>MDINWRKIGLGVLAVDVALVNLGVGYALFKPAAKPTSNQSATTNQIPSETAASDSSSINQGLVDNLALLEKRIGLLENKQTATAASPVVEKTTTIVKTQPAAKTKSTQYVTIPGSGSTSQMNWTNIAGTEFYLDTTDYPGLLEVYFEAGVSLFNGNGRAYFRLFDATNGIGVQGSNIETTSQANSVVTSGKVSFWRGKNLIKVQAKSLTSDTAVFTWGRLKIVTEN</sequence>
<reference evidence="3 4" key="1">
    <citation type="journal article" date="2016" name="Nat. Commun.">
        <title>Thousands of microbial genomes shed light on interconnected biogeochemical processes in an aquifer system.</title>
        <authorList>
            <person name="Anantharaman K."/>
            <person name="Brown C.T."/>
            <person name="Hug L.A."/>
            <person name="Sharon I."/>
            <person name="Castelle C.J."/>
            <person name="Probst A.J."/>
            <person name="Thomas B.C."/>
            <person name="Singh A."/>
            <person name="Wilkins M.J."/>
            <person name="Karaoz U."/>
            <person name="Brodie E.L."/>
            <person name="Williams K.H."/>
            <person name="Hubbard S.S."/>
            <person name="Banfield J.F."/>
        </authorList>
    </citation>
    <scope>NUCLEOTIDE SEQUENCE [LARGE SCALE GENOMIC DNA]</scope>
</reference>
<comment type="caution">
    <text evidence="3">The sequence shown here is derived from an EMBL/GenBank/DDBJ whole genome shotgun (WGS) entry which is preliminary data.</text>
</comment>
<keyword evidence="2" id="KW-1133">Transmembrane helix</keyword>
<feature type="compositionally biased region" description="Polar residues" evidence="1">
    <location>
        <begin position="35"/>
        <end position="56"/>
    </location>
</feature>
<proteinExistence type="predicted"/>
<name>A0A1F4ZVV3_9BACT</name>
<dbReference type="Proteomes" id="UP000176424">
    <property type="component" value="Unassembled WGS sequence"/>
</dbReference>
<dbReference type="AlphaFoldDB" id="A0A1F4ZVV3"/>
<evidence type="ECO:0000256" key="2">
    <source>
        <dbReference type="SAM" id="Phobius"/>
    </source>
</evidence>
<dbReference type="EMBL" id="MEXR01000032">
    <property type="protein sequence ID" value="OGD09504.1"/>
    <property type="molecule type" value="Genomic_DNA"/>
</dbReference>
<accession>A0A1F4ZVV3</accession>
<organism evidence="3 4">
    <name type="scientific">Candidatus Amesbacteria bacterium RIFOXYB1_FULL_44_23</name>
    <dbReference type="NCBI Taxonomy" id="1797263"/>
    <lineage>
        <taxon>Bacteria</taxon>
        <taxon>Candidatus Amesiibacteriota</taxon>
    </lineage>
</organism>
<protein>
    <submittedName>
        <fullName evidence="3">Uncharacterized protein</fullName>
    </submittedName>
</protein>
<evidence type="ECO:0000313" key="3">
    <source>
        <dbReference type="EMBL" id="OGD09504.1"/>
    </source>
</evidence>
<evidence type="ECO:0000313" key="4">
    <source>
        <dbReference type="Proteomes" id="UP000176424"/>
    </source>
</evidence>
<feature type="transmembrane region" description="Helical" evidence="2">
    <location>
        <begin position="12"/>
        <end position="29"/>
    </location>
</feature>